<keyword evidence="3 9" id="KW-0547">Nucleotide-binding</keyword>
<evidence type="ECO:0000313" key="12">
    <source>
        <dbReference type="EMBL" id="KGN94667.1"/>
    </source>
</evidence>
<dbReference type="NCBIfam" id="TIGR01070">
    <property type="entry name" value="mutS1"/>
    <property type="match status" value="1"/>
</dbReference>
<dbReference type="InterPro" id="IPR007696">
    <property type="entry name" value="DNA_mismatch_repair_MutS_core"/>
</dbReference>
<dbReference type="Proteomes" id="UP000030136">
    <property type="component" value="Unassembled WGS sequence"/>
</dbReference>
<dbReference type="InterPro" id="IPR045076">
    <property type="entry name" value="MutS"/>
</dbReference>
<accession>A0AB34PGB2</accession>
<dbReference type="InterPro" id="IPR027417">
    <property type="entry name" value="P-loop_NTPase"/>
</dbReference>
<name>A0AB34PGB2_9PORP</name>
<keyword evidence="6 9" id="KW-0238">DNA-binding</keyword>
<dbReference type="InterPro" id="IPR016151">
    <property type="entry name" value="DNA_mismatch_repair_MutS_N"/>
</dbReference>
<dbReference type="InterPro" id="IPR017261">
    <property type="entry name" value="DNA_mismatch_repair_MutS/MSH"/>
</dbReference>
<dbReference type="Gene3D" id="3.40.1170.10">
    <property type="entry name" value="DNA repair protein MutS, domain I"/>
    <property type="match status" value="1"/>
</dbReference>
<dbReference type="GO" id="GO:0005829">
    <property type="term" value="C:cytosol"/>
    <property type="evidence" value="ECO:0007669"/>
    <property type="project" value="TreeGrafter"/>
</dbReference>
<dbReference type="InterPro" id="IPR007861">
    <property type="entry name" value="DNA_mismatch_repair_MutS_clamp"/>
</dbReference>
<dbReference type="SUPFAM" id="SSF48334">
    <property type="entry name" value="DNA repair protein MutS, domain III"/>
    <property type="match status" value="1"/>
</dbReference>
<dbReference type="SMART" id="SM00534">
    <property type="entry name" value="MUTSac"/>
    <property type="match status" value="1"/>
</dbReference>
<dbReference type="InterPro" id="IPR005748">
    <property type="entry name" value="DNA_mismatch_repair_MutS"/>
</dbReference>
<dbReference type="SUPFAM" id="SSF53150">
    <property type="entry name" value="DNA repair protein MutS, domain II"/>
    <property type="match status" value="1"/>
</dbReference>
<dbReference type="Pfam" id="PF01624">
    <property type="entry name" value="MutS_I"/>
    <property type="match status" value="1"/>
</dbReference>
<evidence type="ECO:0000256" key="5">
    <source>
        <dbReference type="ARBA" id="ARBA00022840"/>
    </source>
</evidence>
<dbReference type="RefSeq" id="WP_036889950.1">
    <property type="nucleotide sequence ID" value="NZ_JQJC01000015.1"/>
</dbReference>
<dbReference type="Gene3D" id="3.40.50.300">
    <property type="entry name" value="P-loop containing nucleotide triphosphate hydrolases"/>
    <property type="match status" value="1"/>
</dbReference>
<dbReference type="SUPFAM" id="SSF55271">
    <property type="entry name" value="DNA repair protein MutS, domain I"/>
    <property type="match status" value="1"/>
</dbReference>
<evidence type="ECO:0000256" key="4">
    <source>
        <dbReference type="ARBA" id="ARBA00022763"/>
    </source>
</evidence>
<protein>
    <recommendedName>
        <fullName evidence="2 9">DNA mismatch repair protein MutS</fullName>
    </recommendedName>
</protein>
<evidence type="ECO:0000256" key="10">
    <source>
        <dbReference type="RuleBase" id="RU003756"/>
    </source>
</evidence>
<organism evidence="12 13">
    <name type="scientific">Porphyromonas crevioricanis</name>
    <dbReference type="NCBI Taxonomy" id="393921"/>
    <lineage>
        <taxon>Bacteria</taxon>
        <taxon>Pseudomonadati</taxon>
        <taxon>Bacteroidota</taxon>
        <taxon>Bacteroidia</taxon>
        <taxon>Bacteroidales</taxon>
        <taxon>Porphyromonadaceae</taxon>
        <taxon>Porphyromonas</taxon>
    </lineage>
</organism>
<comment type="caution">
    <text evidence="12">The sequence shown here is derived from an EMBL/GenBank/DDBJ whole genome shotgun (WGS) entry which is preliminary data.</text>
</comment>
<dbReference type="GO" id="GO:0006298">
    <property type="term" value="P:mismatch repair"/>
    <property type="evidence" value="ECO:0007669"/>
    <property type="project" value="UniProtKB-UniRule"/>
</dbReference>
<dbReference type="GO" id="GO:0140664">
    <property type="term" value="F:ATP-dependent DNA damage sensor activity"/>
    <property type="evidence" value="ECO:0007669"/>
    <property type="project" value="InterPro"/>
</dbReference>
<sequence length="878" mass="97914">MAKKVAETPLMKQYLQMKAKHPDAILLFRVGDFYETFSTDAIVTADILGITLTKRANGSASHVELAGFPHHALDTYLPKLVRAGKRVAICDQLEDPKTTKTLVKRGITELVTPGVVMNDNVLHNKENNYLSAIYALAPHGYGIAFLDISTGEFMAGQGNATFVDRLLMDFAPKELLVERSQREQIMMNFKPSTFIYDLDDWLFGPENNEERICRHFGLKNLKGLGLEGKIPATIAAGAILNYLDLTSHKELEHISSLRQLNEQEYVRLDRFTIRSLELISANDPSGISLLNILDRTVCPMGGRLLRKWLLSPLKNIEAITRRQSMVTDLVEQPERRQILRTHLSEIGDLERLVGKAAVGRISPREMLQVGLALDSIAPIQEELLRSSQITSQEMGQALELLPELGDEIRKSIVPDAPIAVGRGKVIADGISSELDELRALAGSGKNYLSELVKQEIQTTGISSLKIGYNNVFGYYIEVRNAHKDKVPDNWIRKQTLVNAERYITEELKSYEEKILGAEERSLIIETELFTQLVGKLTRYIKPLQKNCRLLAESDVLLSFAEVASAYSYTCPKLHNGYSLHITAGRHPVIERTLPASEPYIPNDIYLDNEKQQIAIITGPNMSGKSALLRQTALITLLAQIGSYVPAKSAEIGVIDSLFTRVGASDNISMGESTFMVEMQEAAGILNNITDRSLVLFDELGRGTSTYDGISIAWAIVEYLHGTNNGRAKTLFATHYHELGDLEKQLSRVVNYNVSAREVNGKMLFLRTLVPGCAEHSFGIQVARLAGMPKPITERAEDILRILESDQSAIETKVDGAKMVHRDHSHNKKEGAYQLSFFQLEDPLLSDIRRELLDIDINTLTPIDALNKLDAVQRLLRGH</sequence>
<comment type="similarity">
    <text evidence="1 9 10">Belongs to the DNA mismatch repair MutS family.</text>
</comment>
<dbReference type="NCBIfam" id="NF003810">
    <property type="entry name" value="PRK05399.1"/>
    <property type="match status" value="1"/>
</dbReference>
<evidence type="ECO:0000256" key="3">
    <source>
        <dbReference type="ARBA" id="ARBA00022741"/>
    </source>
</evidence>
<dbReference type="AlphaFoldDB" id="A0AB34PGB2"/>
<dbReference type="Pfam" id="PF05188">
    <property type="entry name" value="MutS_II"/>
    <property type="match status" value="1"/>
</dbReference>
<dbReference type="InterPro" id="IPR036187">
    <property type="entry name" value="DNA_mismatch_repair_MutS_sf"/>
</dbReference>
<evidence type="ECO:0000256" key="6">
    <source>
        <dbReference type="ARBA" id="ARBA00023125"/>
    </source>
</evidence>
<dbReference type="PANTHER" id="PTHR11361:SF34">
    <property type="entry name" value="DNA MISMATCH REPAIR PROTEIN MSH1, MITOCHONDRIAL"/>
    <property type="match status" value="1"/>
</dbReference>
<dbReference type="Gene3D" id="3.30.420.110">
    <property type="entry name" value="MutS, connector domain"/>
    <property type="match status" value="1"/>
</dbReference>
<gene>
    <name evidence="9" type="primary">mutS</name>
    <name evidence="12" type="ORF">HQ38_05665</name>
</gene>
<dbReference type="InterPro" id="IPR007860">
    <property type="entry name" value="DNA_mmatch_repair_MutS_con_dom"/>
</dbReference>
<dbReference type="PANTHER" id="PTHR11361">
    <property type="entry name" value="DNA MISMATCH REPAIR PROTEIN MUTS FAMILY MEMBER"/>
    <property type="match status" value="1"/>
</dbReference>
<evidence type="ECO:0000256" key="9">
    <source>
        <dbReference type="HAMAP-Rule" id="MF_00096"/>
    </source>
</evidence>
<dbReference type="EMBL" id="JQJC01000015">
    <property type="protein sequence ID" value="KGN94667.1"/>
    <property type="molecule type" value="Genomic_DNA"/>
</dbReference>
<dbReference type="Pfam" id="PF05192">
    <property type="entry name" value="MutS_III"/>
    <property type="match status" value="1"/>
</dbReference>
<dbReference type="Pfam" id="PF05190">
    <property type="entry name" value="MutS_IV"/>
    <property type="match status" value="1"/>
</dbReference>
<keyword evidence="5 9" id="KW-0067">ATP-binding</keyword>
<dbReference type="PIRSF" id="PIRSF037677">
    <property type="entry name" value="DNA_mis_repair_Msh6"/>
    <property type="match status" value="1"/>
</dbReference>
<feature type="domain" description="DNA mismatch repair proteins mutS family" evidence="11">
    <location>
        <begin position="692"/>
        <end position="708"/>
    </location>
</feature>
<dbReference type="GO" id="GO:0030983">
    <property type="term" value="F:mismatched DNA binding"/>
    <property type="evidence" value="ECO:0007669"/>
    <property type="project" value="InterPro"/>
</dbReference>
<evidence type="ECO:0000256" key="1">
    <source>
        <dbReference type="ARBA" id="ARBA00006271"/>
    </source>
</evidence>
<evidence type="ECO:0000313" key="13">
    <source>
        <dbReference type="Proteomes" id="UP000030136"/>
    </source>
</evidence>
<dbReference type="HAMAP" id="MF_00096">
    <property type="entry name" value="MutS"/>
    <property type="match status" value="1"/>
</dbReference>
<dbReference type="Gene3D" id="1.10.1420.10">
    <property type="match status" value="2"/>
</dbReference>
<proteinExistence type="inferred from homology"/>
<dbReference type="FunFam" id="3.40.50.300:FF:000870">
    <property type="entry name" value="MutS protein homolog 4"/>
    <property type="match status" value="1"/>
</dbReference>
<dbReference type="SMART" id="SM00533">
    <property type="entry name" value="MUTSd"/>
    <property type="match status" value="1"/>
</dbReference>
<comment type="function">
    <text evidence="8 9">This protein is involved in the repair of mismatches in DNA. It is possible that it carries out the mismatch recognition step. This protein has a weak ATPase activity.</text>
</comment>
<dbReference type="InterPro" id="IPR000432">
    <property type="entry name" value="DNA_mismatch_repair_MutS_C"/>
</dbReference>
<dbReference type="PROSITE" id="PS00486">
    <property type="entry name" value="DNA_MISMATCH_REPAIR_2"/>
    <property type="match status" value="1"/>
</dbReference>
<evidence type="ECO:0000259" key="11">
    <source>
        <dbReference type="PROSITE" id="PS00486"/>
    </source>
</evidence>
<feature type="binding site" evidence="9">
    <location>
        <begin position="618"/>
        <end position="625"/>
    </location>
    <ligand>
        <name>ATP</name>
        <dbReference type="ChEBI" id="CHEBI:30616"/>
    </ligand>
</feature>
<evidence type="ECO:0000256" key="8">
    <source>
        <dbReference type="ARBA" id="ARBA00024647"/>
    </source>
</evidence>
<keyword evidence="7 9" id="KW-0234">DNA repair</keyword>
<reference evidence="12 13" key="1">
    <citation type="submission" date="2014-08" db="EMBL/GenBank/DDBJ databases">
        <title>Porphyromonas crevioricanis strain:COT-253_OH1447 Genome sequencing.</title>
        <authorList>
            <person name="Wallis C."/>
            <person name="Deusch O."/>
            <person name="O'Flynn C."/>
            <person name="Davis I."/>
            <person name="Jospin G."/>
            <person name="Darling A.E."/>
            <person name="Coil D.A."/>
            <person name="Alexiev A."/>
            <person name="Horsfall A."/>
            <person name="Kirkwood N."/>
            <person name="Harris S."/>
            <person name="Eisen J.A."/>
        </authorList>
    </citation>
    <scope>NUCLEOTIDE SEQUENCE [LARGE SCALE GENOMIC DNA]</scope>
    <source>
        <strain evidence="13">COT-253 OH1447</strain>
    </source>
</reference>
<dbReference type="InterPro" id="IPR036678">
    <property type="entry name" value="MutS_con_dom_sf"/>
</dbReference>
<evidence type="ECO:0000256" key="2">
    <source>
        <dbReference type="ARBA" id="ARBA00021982"/>
    </source>
</evidence>
<dbReference type="Pfam" id="PF00488">
    <property type="entry name" value="MutS_V"/>
    <property type="match status" value="1"/>
</dbReference>
<keyword evidence="4 9" id="KW-0227">DNA damage</keyword>
<evidence type="ECO:0000256" key="7">
    <source>
        <dbReference type="ARBA" id="ARBA00023204"/>
    </source>
</evidence>
<dbReference type="SUPFAM" id="SSF52540">
    <property type="entry name" value="P-loop containing nucleoside triphosphate hydrolases"/>
    <property type="match status" value="1"/>
</dbReference>
<dbReference type="CDD" id="cd03284">
    <property type="entry name" value="ABC_MutS1"/>
    <property type="match status" value="1"/>
</dbReference>
<dbReference type="InterPro" id="IPR007695">
    <property type="entry name" value="DNA_mismatch_repair_MutS-lik_N"/>
</dbReference>
<dbReference type="FunFam" id="3.40.1170.10:FF:000001">
    <property type="entry name" value="DNA mismatch repair protein MutS"/>
    <property type="match status" value="1"/>
</dbReference>
<dbReference type="GO" id="GO:0005524">
    <property type="term" value="F:ATP binding"/>
    <property type="evidence" value="ECO:0007669"/>
    <property type="project" value="UniProtKB-UniRule"/>
</dbReference>
<dbReference type="GO" id="GO:0003684">
    <property type="term" value="F:damaged DNA binding"/>
    <property type="evidence" value="ECO:0007669"/>
    <property type="project" value="UniProtKB-UniRule"/>
</dbReference>